<protein>
    <submittedName>
        <fullName evidence="4">WD_REPEATS_REGION domain-containing protein</fullName>
    </submittedName>
</protein>
<dbReference type="Pfam" id="PF00400">
    <property type="entry name" value="WD40"/>
    <property type="match status" value="4"/>
</dbReference>
<dbReference type="InterPro" id="IPR015943">
    <property type="entry name" value="WD40/YVTN_repeat-like_dom_sf"/>
</dbReference>
<dbReference type="CDD" id="cd00200">
    <property type="entry name" value="WD40"/>
    <property type="match status" value="1"/>
</dbReference>
<evidence type="ECO:0000313" key="2">
    <source>
        <dbReference type="EMBL" id="VDD93264.1"/>
    </source>
</evidence>
<organism evidence="4">
    <name type="scientific">Enterobius vermicularis</name>
    <name type="common">Human pinworm</name>
    <dbReference type="NCBI Taxonomy" id="51028"/>
    <lineage>
        <taxon>Eukaryota</taxon>
        <taxon>Metazoa</taxon>
        <taxon>Ecdysozoa</taxon>
        <taxon>Nematoda</taxon>
        <taxon>Chromadorea</taxon>
        <taxon>Rhabditida</taxon>
        <taxon>Spirurina</taxon>
        <taxon>Oxyuridomorpha</taxon>
        <taxon>Oxyuroidea</taxon>
        <taxon>Oxyuridae</taxon>
        <taxon>Enterobius</taxon>
    </lineage>
</organism>
<dbReference type="WBParaSite" id="EVEC_0000853101-mRNA-1">
    <property type="protein sequence ID" value="EVEC_0000853101-mRNA-1"/>
    <property type="gene ID" value="EVEC_0000853101"/>
</dbReference>
<dbReference type="Proteomes" id="UP000274131">
    <property type="component" value="Unassembled WGS sequence"/>
</dbReference>
<feature type="repeat" description="WD" evidence="1">
    <location>
        <begin position="145"/>
        <end position="177"/>
    </location>
</feature>
<name>A0A0N4VD60_ENTVE</name>
<dbReference type="InterPro" id="IPR001680">
    <property type="entry name" value="WD40_rpt"/>
</dbReference>
<dbReference type="PROSITE" id="PS50294">
    <property type="entry name" value="WD_REPEATS_REGION"/>
    <property type="match status" value="2"/>
</dbReference>
<evidence type="ECO:0000256" key="1">
    <source>
        <dbReference type="PROSITE-ProRule" id="PRU00221"/>
    </source>
</evidence>
<dbReference type="PANTHER" id="PTHR19920:SF0">
    <property type="entry name" value="CYTOSOLIC IRON-SULFUR PROTEIN ASSEMBLY PROTEIN CIAO1-RELATED"/>
    <property type="match status" value="1"/>
</dbReference>
<evidence type="ECO:0000313" key="3">
    <source>
        <dbReference type="Proteomes" id="UP000274131"/>
    </source>
</evidence>
<gene>
    <name evidence="2" type="ORF">EVEC_LOCUS8015</name>
</gene>
<sequence length="281" mass="31886">SCCLQRESSLQGSHQRAVRKVSFSPCDRYLASAGFDSCIVVYKLNSGDYEEVNKLEGQESEIKCCEFSPSAEYLASCSRDKTVWFWQMDEEEDLTVASILQPHTQDVKFVKWHPYEECLVSCSYDCSIVFYRLDGDEWIVQQRIENAHDSTVWCCDFSDDGKALATVGADGIIKIWSNCWNGTSVATSKWEKVIEHQVTKRWPLYTVSWSKISGLLAVGGGDSFLRIFRVLSSKGAETFEELYSVKWRRADINCLHWNPKKPDYLAVGSDDGLVQVLCMGV</sequence>
<dbReference type="SUPFAM" id="SSF50978">
    <property type="entry name" value="WD40 repeat-like"/>
    <property type="match status" value="1"/>
</dbReference>
<proteinExistence type="predicted"/>
<reference evidence="4" key="1">
    <citation type="submission" date="2017-02" db="UniProtKB">
        <authorList>
            <consortium name="WormBaseParasite"/>
        </authorList>
    </citation>
    <scope>IDENTIFICATION</scope>
</reference>
<feature type="repeat" description="WD" evidence="1">
    <location>
        <begin position="11"/>
        <end position="52"/>
    </location>
</feature>
<dbReference type="STRING" id="51028.A0A0N4VD60"/>
<keyword evidence="1" id="KW-0853">WD repeat</keyword>
<dbReference type="InterPro" id="IPR036322">
    <property type="entry name" value="WD40_repeat_dom_sf"/>
</dbReference>
<feature type="repeat" description="WD" evidence="1">
    <location>
        <begin position="55"/>
        <end position="96"/>
    </location>
</feature>
<evidence type="ECO:0000313" key="4">
    <source>
        <dbReference type="WBParaSite" id="EVEC_0000853101-mRNA-1"/>
    </source>
</evidence>
<dbReference type="EMBL" id="UXUI01009217">
    <property type="protein sequence ID" value="VDD93264.1"/>
    <property type="molecule type" value="Genomic_DNA"/>
</dbReference>
<dbReference type="OrthoDB" id="284782at2759"/>
<dbReference type="SMART" id="SM00320">
    <property type="entry name" value="WD40"/>
    <property type="match status" value="6"/>
</dbReference>
<dbReference type="GO" id="GO:0097361">
    <property type="term" value="C:cytosolic [4Fe-4S] assembly targeting complex"/>
    <property type="evidence" value="ECO:0007669"/>
    <property type="project" value="TreeGrafter"/>
</dbReference>
<dbReference type="PANTHER" id="PTHR19920">
    <property type="entry name" value="WD40 PROTEIN CIAO1"/>
    <property type="match status" value="1"/>
</dbReference>
<dbReference type="Gene3D" id="2.130.10.10">
    <property type="entry name" value="YVTN repeat-like/Quinoprotein amine dehydrogenase"/>
    <property type="match status" value="1"/>
</dbReference>
<dbReference type="AlphaFoldDB" id="A0A0N4VD60"/>
<keyword evidence="3" id="KW-1185">Reference proteome</keyword>
<accession>A0A0N4VD60</accession>
<dbReference type="PROSITE" id="PS50082">
    <property type="entry name" value="WD_REPEATS_2"/>
    <property type="match status" value="3"/>
</dbReference>
<dbReference type="GO" id="GO:0016226">
    <property type="term" value="P:iron-sulfur cluster assembly"/>
    <property type="evidence" value="ECO:0007669"/>
    <property type="project" value="TreeGrafter"/>
</dbReference>
<reference evidence="2 3" key="2">
    <citation type="submission" date="2018-10" db="EMBL/GenBank/DDBJ databases">
        <authorList>
            <consortium name="Pathogen Informatics"/>
        </authorList>
    </citation>
    <scope>NUCLEOTIDE SEQUENCE [LARGE SCALE GENOMIC DNA]</scope>
</reference>